<dbReference type="STRING" id="1802333.A3G03_03330"/>
<accession>A0A1G2P4V1</accession>
<comment type="similarity">
    <text evidence="1">Belongs to the phD/YefM antitoxin family.</text>
</comment>
<dbReference type="InterPro" id="IPR036165">
    <property type="entry name" value="YefM-like_sf"/>
</dbReference>
<dbReference type="NCBIfam" id="TIGR01552">
    <property type="entry name" value="phd_fam"/>
    <property type="match status" value="1"/>
</dbReference>
<dbReference type="SUPFAM" id="SSF143120">
    <property type="entry name" value="YefM-like"/>
    <property type="match status" value="1"/>
</dbReference>
<comment type="caution">
    <text evidence="2">The sequence shown here is derived from an EMBL/GenBank/DDBJ whole genome shotgun (WGS) entry which is preliminary data.</text>
</comment>
<sequence>MKTLEKIIGLKDLRLNAKNYIDAASRGQSFVVVNRSQPIFKVMPVDEWGDEGVWETVVDFTKIKKGGVPMGKVLAALRLMK</sequence>
<evidence type="ECO:0000313" key="3">
    <source>
        <dbReference type="Proteomes" id="UP000176355"/>
    </source>
</evidence>
<dbReference type="EMBL" id="MHSL01000025">
    <property type="protein sequence ID" value="OHA43370.1"/>
    <property type="molecule type" value="Genomic_DNA"/>
</dbReference>
<name>A0A1G2P4V1_9BACT</name>
<gene>
    <name evidence="2" type="ORF">A3G03_03330</name>
</gene>
<dbReference type="Proteomes" id="UP000176355">
    <property type="component" value="Unassembled WGS sequence"/>
</dbReference>
<protein>
    <recommendedName>
        <fullName evidence="4">Antitoxin</fullName>
    </recommendedName>
</protein>
<evidence type="ECO:0008006" key="4">
    <source>
        <dbReference type="Google" id="ProtNLM"/>
    </source>
</evidence>
<reference evidence="2 3" key="1">
    <citation type="journal article" date="2016" name="Nat. Commun.">
        <title>Thousands of microbial genomes shed light on interconnected biogeochemical processes in an aquifer system.</title>
        <authorList>
            <person name="Anantharaman K."/>
            <person name="Brown C.T."/>
            <person name="Hug L.A."/>
            <person name="Sharon I."/>
            <person name="Castelle C.J."/>
            <person name="Probst A.J."/>
            <person name="Thomas B.C."/>
            <person name="Singh A."/>
            <person name="Wilkins M.J."/>
            <person name="Karaoz U."/>
            <person name="Brodie E.L."/>
            <person name="Williams K.H."/>
            <person name="Hubbard S.S."/>
            <person name="Banfield J.F."/>
        </authorList>
    </citation>
    <scope>NUCLEOTIDE SEQUENCE [LARGE SCALE GENOMIC DNA]</scope>
</reference>
<organism evidence="2 3">
    <name type="scientific">Candidatus Taylorbacteria bacterium RIFCSPLOWO2_12_FULL_44_15c</name>
    <dbReference type="NCBI Taxonomy" id="1802333"/>
    <lineage>
        <taxon>Bacteria</taxon>
        <taxon>Candidatus Tayloriibacteriota</taxon>
    </lineage>
</organism>
<evidence type="ECO:0000256" key="1">
    <source>
        <dbReference type="ARBA" id="ARBA00009981"/>
    </source>
</evidence>
<proteinExistence type="inferred from homology"/>
<dbReference type="AlphaFoldDB" id="A0A1G2P4V1"/>
<evidence type="ECO:0000313" key="2">
    <source>
        <dbReference type="EMBL" id="OHA43370.1"/>
    </source>
</evidence>